<reference evidence="1" key="1">
    <citation type="submission" date="2016-05" db="EMBL/GenBank/DDBJ databases">
        <authorList>
            <person name="Lavstsen T."/>
            <person name="Jespersen J.S."/>
        </authorList>
    </citation>
    <scope>NUCLEOTIDE SEQUENCE</scope>
    <source>
        <tissue evidence="1">Brain</tissue>
    </source>
</reference>
<sequence length="50" mass="5609">RRPLSPLISGSGGESSRVWGPQQQMICHLWSLAWCCTASRTSGTCWRCRD</sequence>
<protein>
    <submittedName>
        <fullName evidence="1">Uncharacterized protein</fullName>
    </submittedName>
</protein>
<feature type="non-terminal residue" evidence="1">
    <location>
        <position position="1"/>
    </location>
</feature>
<reference evidence="1" key="2">
    <citation type="submission" date="2016-06" db="EMBL/GenBank/DDBJ databases">
        <title>The genome of a short-lived fish provides insights into sex chromosome evolution and the genetic control of aging.</title>
        <authorList>
            <person name="Reichwald K."/>
            <person name="Felder M."/>
            <person name="Petzold A."/>
            <person name="Koch P."/>
            <person name="Groth M."/>
            <person name="Platzer M."/>
        </authorList>
    </citation>
    <scope>NUCLEOTIDE SEQUENCE</scope>
    <source>
        <tissue evidence="1">Brain</tissue>
    </source>
</reference>
<gene>
    <name evidence="1" type="primary">Nfu_g_1_003816</name>
</gene>
<proteinExistence type="predicted"/>
<accession>A0A1A7Y803</accession>
<name>A0A1A7Y803_9TELE</name>
<dbReference type="EMBL" id="HADX01003858">
    <property type="protein sequence ID" value="SBP26090.1"/>
    <property type="molecule type" value="Transcribed_RNA"/>
</dbReference>
<feature type="non-terminal residue" evidence="1">
    <location>
        <position position="50"/>
    </location>
</feature>
<dbReference type="AlphaFoldDB" id="A0A1A7Y803"/>
<organism evidence="1">
    <name type="scientific">Iconisemion striatum</name>
    <dbReference type="NCBI Taxonomy" id="60296"/>
    <lineage>
        <taxon>Eukaryota</taxon>
        <taxon>Metazoa</taxon>
        <taxon>Chordata</taxon>
        <taxon>Craniata</taxon>
        <taxon>Vertebrata</taxon>
        <taxon>Euteleostomi</taxon>
        <taxon>Actinopterygii</taxon>
        <taxon>Neopterygii</taxon>
        <taxon>Teleostei</taxon>
        <taxon>Neoteleostei</taxon>
        <taxon>Acanthomorphata</taxon>
        <taxon>Ovalentaria</taxon>
        <taxon>Atherinomorphae</taxon>
        <taxon>Cyprinodontiformes</taxon>
        <taxon>Nothobranchiidae</taxon>
        <taxon>Iconisemion</taxon>
    </lineage>
</organism>
<evidence type="ECO:0000313" key="1">
    <source>
        <dbReference type="EMBL" id="SBP26090.1"/>
    </source>
</evidence>